<dbReference type="Proteomes" id="UP000031546">
    <property type="component" value="Unassembled WGS sequence"/>
</dbReference>
<dbReference type="EMBL" id="JXII01000009">
    <property type="protein sequence ID" value="KIH70004.1"/>
    <property type="molecule type" value="Genomic_DNA"/>
</dbReference>
<evidence type="ECO:0000313" key="6">
    <source>
        <dbReference type="Proteomes" id="UP000527860"/>
    </source>
</evidence>
<dbReference type="OrthoDB" id="2417878at2"/>
<evidence type="ECO:0000256" key="1">
    <source>
        <dbReference type="SAM" id="MobiDB-lite"/>
    </source>
</evidence>
<keyword evidence="6" id="KW-1185">Reference proteome</keyword>
<dbReference type="InterPro" id="IPR024623">
    <property type="entry name" value="YtxH"/>
</dbReference>
<reference evidence="3 5" key="1">
    <citation type="submission" date="2015-01" db="EMBL/GenBank/DDBJ databases">
        <title>Genome sequences of high lactate-tolerant strain Salinicoccus roseus W12 with industrial interest.</title>
        <authorList>
            <person name="Wang H."/>
            <person name="Yu B."/>
        </authorList>
    </citation>
    <scope>NUCLEOTIDE SEQUENCE [LARGE SCALE GENOMIC DNA]</scope>
    <source>
        <strain evidence="3 5">W12</strain>
    </source>
</reference>
<sequence length="158" mass="17588">METYNRDRHLHGVEEYEEQANQTTGRDFSIGLAIGLLVGTVGGLLLAPKSGDALRDDITEQTQKLSKSKDGGSGEGGNFKEKVQEKTDQLRDKMEDKKGDISAKKGEMDEKKRVKSLDESAVKAQKDAIQEEVKEPQTDDPRTVDMSKYAEKLDDDKK</sequence>
<feature type="compositionally biased region" description="Basic and acidic residues" evidence="1">
    <location>
        <begin position="67"/>
        <end position="158"/>
    </location>
</feature>
<comment type="caution">
    <text evidence="3">The sequence shown here is derived from an EMBL/GenBank/DDBJ whole genome shotgun (WGS) entry which is preliminary data.</text>
</comment>
<organism evidence="3 5">
    <name type="scientific">Salinicoccus roseus</name>
    <dbReference type="NCBI Taxonomy" id="45670"/>
    <lineage>
        <taxon>Bacteria</taxon>
        <taxon>Bacillati</taxon>
        <taxon>Bacillota</taxon>
        <taxon>Bacilli</taxon>
        <taxon>Bacillales</taxon>
        <taxon>Staphylococcaceae</taxon>
        <taxon>Salinicoccus</taxon>
    </lineage>
</organism>
<reference evidence="4" key="3">
    <citation type="submission" date="2022-12" db="EMBL/GenBank/DDBJ databases">
        <title>Genome analysis and biological profiling of marine Salinicoccus roseus MOSEL-ME25.</title>
        <authorList>
            <person name="Mirza F.T."/>
            <person name="Xie Y."/>
            <person name="Shinwari Z.K."/>
        </authorList>
    </citation>
    <scope>NUCLEOTIDE SEQUENCE</scope>
    <source>
        <strain evidence="4">MOSEL-ME25</strain>
    </source>
</reference>
<dbReference type="GeneID" id="77846056"/>
<accession>A0A0C2HED6</accession>
<feature type="transmembrane region" description="Helical" evidence="2">
    <location>
        <begin position="28"/>
        <end position="47"/>
    </location>
</feature>
<keyword evidence="2" id="KW-0812">Transmembrane</keyword>
<dbReference type="EMBL" id="JABEVU030000001">
    <property type="protein sequence ID" value="MDB0581305.1"/>
    <property type="molecule type" value="Genomic_DNA"/>
</dbReference>
<protein>
    <submittedName>
        <fullName evidence="4">YtxH domain-containing protein</fullName>
    </submittedName>
</protein>
<keyword evidence="2" id="KW-0472">Membrane</keyword>
<reference evidence="4" key="2">
    <citation type="submission" date="2020-04" db="EMBL/GenBank/DDBJ databases">
        <authorList>
            <person name="Tanveer F."/>
            <person name="Xie Y."/>
            <person name="Shinwari Z.K."/>
        </authorList>
    </citation>
    <scope>NUCLEOTIDE SEQUENCE</scope>
    <source>
        <strain evidence="4">MOSEL-ME25</strain>
    </source>
</reference>
<evidence type="ECO:0000313" key="3">
    <source>
        <dbReference type="EMBL" id="KIH70004.1"/>
    </source>
</evidence>
<evidence type="ECO:0000313" key="4">
    <source>
        <dbReference type="EMBL" id="MDB0581305.1"/>
    </source>
</evidence>
<dbReference type="STRING" id="45670.SN16_10880"/>
<evidence type="ECO:0000313" key="5">
    <source>
        <dbReference type="Proteomes" id="UP000031546"/>
    </source>
</evidence>
<feature type="region of interest" description="Disordered" evidence="1">
    <location>
        <begin position="48"/>
        <end position="158"/>
    </location>
</feature>
<proteinExistence type="predicted"/>
<evidence type="ECO:0000256" key="2">
    <source>
        <dbReference type="SAM" id="Phobius"/>
    </source>
</evidence>
<dbReference type="AlphaFoldDB" id="A0A0C2HED6"/>
<dbReference type="RefSeq" id="WP_040106645.1">
    <property type="nucleotide sequence ID" value="NZ_JABEVU030000001.1"/>
</dbReference>
<feature type="region of interest" description="Disordered" evidence="1">
    <location>
        <begin position="1"/>
        <end position="21"/>
    </location>
</feature>
<dbReference type="Pfam" id="PF12732">
    <property type="entry name" value="YtxH"/>
    <property type="match status" value="1"/>
</dbReference>
<feature type="compositionally biased region" description="Basic and acidic residues" evidence="1">
    <location>
        <begin position="1"/>
        <end position="14"/>
    </location>
</feature>
<name>A0A0C2HED6_9STAP</name>
<dbReference type="Proteomes" id="UP000527860">
    <property type="component" value="Unassembled WGS sequence"/>
</dbReference>
<keyword evidence="2" id="KW-1133">Transmembrane helix</keyword>
<gene>
    <name evidence="4" type="ORF">F7P68_0012300</name>
    <name evidence="3" type="ORF">SN16_10880</name>
</gene>